<reference evidence="1 2" key="2">
    <citation type="journal article" date="2022" name="Mol. Ecol. Resour.">
        <title>The genomes of chicory, endive, great burdock and yacon provide insights into Asteraceae paleo-polyploidization history and plant inulin production.</title>
        <authorList>
            <person name="Fan W."/>
            <person name="Wang S."/>
            <person name="Wang H."/>
            <person name="Wang A."/>
            <person name="Jiang F."/>
            <person name="Liu H."/>
            <person name="Zhao H."/>
            <person name="Xu D."/>
            <person name="Zhang Y."/>
        </authorList>
    </citation>
    <scope>NUCLEOTIDE SEQUENCE [LARGE SCALE GENOMIC DNA]</scope>
    <source>
        <strain evidence="2">cv. Yunnan</strain>
        <tissue evidence="1">Leaves</tissue>
    </source>
</reference>
<accession>A0ACB9J0F2</accession>
<dbReference type="Proteomes" id="UP001056120">
    <property type="component" value="Linkage Group LG06"/>
</dbReference>
<proteinExistence type="predicted"/>
<evidence type="ECO:0000313" key="1">
    <source>
        <dbReference type="EMBL" id="KAI3813418.1"/>
    </source>
</evidence>
<comment type="caution">
    <text evidence="1">The sequence shown here is derived from an EMBL/GenBank/DDBJ whole genome shotgun (WGS) entry which is preliminary data.</text>
</comment>
<evidence type="ECO:0000313" key="2">
    <source>
        <dbReference type="Proteomes" id="UP001056120"/>
    </source>
</evidence>
<dbReference type="EMBL" id="CM042023">
    <property type="protein sequence ID" value="KAI3813418.1"/>
    <property type="molecule type" value="Genomic_DNA"/>
</dbReference>
<gene>
    <name evidence="1" type="ORF">L1987_18140</name>
</gene>
<protein>
    <submittedName>
        <fullName evidence="1">Uncharacterized protein</fullName>
    </submittedName>
</protein>
<name>A0ACB9J0F2_9ASTR</name>
<reference evidence="2" key="1">
    <citation type="journal article" date="2022" name="Mol. Ecol. Resour.">
        <title>The genomes of chicory, endive, great burdock and yacon provide insights into Asteraceae palaeo-polyploidization history and plant inulin production.</title>
        <authorList>
            <person name="Fan W."/>
            <person name="Wang S."/>
            <person name="Wang H."/>
            <person name="Wang A."/>
            <person name="Jiang F."/>
            <person name="Liu H."/>
            <person name="Zhao H."/>
            <person name="Xu D."/>
            <person name="Zhang Y."/>
        </authorList>
    </citation>
    <scope>NUCLEOTIDE SEQUENCE [LARGE SCALE GENOMIC DNA]</scope>
    <source>
        <strain evidence="2">cv. Yunnan</strain>
    </source>
</reference>
<sequence length="139" mass="16137">MADPIVFAFFRMLIEKLVSEASKNFARYKGINADIKKWERWLKEIQGVLTDSSQKEMTDDSVKEWLNDFQPLAYDIDDLLDGWVAEAMHPEFTHESEATTSMVRKLIPTCCTNFSPRIKMLGELDSINARFKDLVKQKK</sequence>
<organism evidence="1 2">
    <name type="scientific">Smallanthus sonchifolius</name>
    <dbReference type="NCBI Taxonomy" id="185202"/>
    <lineage>
        <taxon>Eukaryota</taxon>
        <taxon>Viridiplantae</taxon>
        <taxon>Streptophyta</taxon>
        <taxon>Embryophyta</taxon>
        <taxon>Tracheophyta</taxon>
        <taxon>Spermatophyta</taxon>
        <taxon>Magnoliopsida</taxon>
        <taxon>eudicotyledons</taxon>
        <taxon>Gunneridae</taxon>
        <taxon>Pentapetalae</taxon>
        <taxon>asterids</taxon>
        <taxon>campanulids</taxon>
        <taxon>Asterales</taxon>
        <taxon>Asteraceae</taxon>
        <taxon>Asteroideae</taxon>
        <taxon>Heliantheae alliance</taxon>
        <taxon>Millerieae</taxon>
        <taxon>Smallanthus</taxon>
    </lineage>
</organism>
<keyword evidence="2" id="KW-1185">Reference proteome</keyword>